<dbReference type="InterPro" id="IPR000462">
    <property type="entry name" value="CDP-OH_P_trans"/>
</dbReference>
<reference evidence="5" key="1">
    <citation type="submission" date="2016-10" db="EMBL/GenBank/DDBJ databases">
        <authorList>
            <person name="Varghese N."/>
            <person name="Submissions S."/>
        </authorList>
    </citation>
    <scope>NUCLEOTIDE SEQUENCE [LARGE SCALE GENOMIC DNA]</scope>
    <source>
        <strain evidence="5">ATCC 25963</strain>
    </source>
</reference>
<evidence type="ECO:0000313" key="4">
    <source>
        <dbReference type="EMBL" id="SFE07441.1"/>
    </source>
</evidence>
<dbReference type="RefSeq" id="WP_096331244.1">
    <property type="nucleotide sequence ID" value="NZ_FOMX01000008.1"/>
</dbReference>
<comment type="similarity">
    <text evidence="2">Belongs to the CDP-alcohol phosphatidyltransferase class-I family.</text>
</comment>
<evidence type="ECO:0000256" key="1">
    <source>
        <dbReference type="ARBA" id="ARBA00022679"/>
    </source>
</evidence>
<dbReference type="Pfam" id="PF01066">
    <property type="entry name" value="CDP-OH_P_transf"/>
    <property type="match status" value="1"/>
</dbReference>
<dbReference type="AlphaFoldDB" id="A0A1I1XJR2"/>
<dbReference type="PROSITE" id="PS00379">
    <property type="entry name" value="CDP_ALCOHOL_P_TRANSF"/>
    <property type="match status" value="1"/>
</dbReference>
<feature type="transmembrane region" description="Helical" evidence="3">
    <location>
        <begin position="217"/>
        <end position="235"/>
    </location>
</feature>
<feature type="transmembrane region" description="Helical" evidence="3">
    <location>
        <begin position="7"/>
        <end position="26"/>
    </location>
</feature>
<dbReference type="GO" id="GO:0008654">
    <property type="term" value="P:phospholipid biosynthetic process"/>
    <property type="evidence" value="ECO:0007669"/>
    <property type="project" value="InterPro"/>
</dbReference>
<keyword evidence="3" id="KW-0472">Membrane</keyword>
<feature type="transmembrane region" description="Helical" evidence="3">
    <location>
        <begin position="101"/>
        <end position="122"/>
    </location>
</feature>
<dbReference type="InterPro" id="IPR043130">
    <property type="entry name" value="CDP-OH_PTrfase_TM_dom"/>
</dbReference>
<keyword evidence="3" id="KW-0812">Transmembrane</keyword>
<dbReference type="STRING" id="54.SAMN02745121_02903"/>
<organism evidence="4 5">
    <name type="scientific">Nannocystis exedens</name>
    <dbReference type="NCBI Taxonomy" id="54"/>
    <lineage>
        <taxon>Bacteria</taxon>
        <taxon>Pseudomonadati</taxon>
        <taxon>Myxococcota</taxon>
        <taxon>Polyangia</taxon>
        <taxon>Nannocystales</taxon>
        <taxon>Nannocystaceae</taxon>
        <taxon>Nannocystis</taxon>
    </lineage>
</organism>
<evidence type="ECO:0000313" key="5">
    <source>
        <dbReference type="Proteomes" id="UP000199400"/>
    </source>
</evidence>
<gene>
    <name evidence="4" type="ORF">SAMN02745121_02903</name>
</gene>
<keyword evidence="1 2" id="KW-0808">Transferase</keyword>
<evidence type="ECO:0000256" key="3">
    <source>
        <dbReference type="SAM" id="Phobius"/>
    </source>
</evidence>
<name>A0A1I1XJR2_9BACT</name>
<sequence length="277" mass="29896">MSKVPYLAPNFITVGAMACGLGAMLLAHRGDYVAAAWLLLFSTFLDRADGFVARRLQATSSFGVQMDSFADFFNFGVVPPFLVLTALSSTPGLPFGSGSGLAWALLAAGLWLAAAAVRLARFNVLSDAEITDKTIFHGVPTTLAAGLLVNWFLVCLKYGGPDNPLAAPDRFAEGRLFGDLQLGPEVWGAFPWAMIVGALLMVSNLRNKKFGALRARWANLVVAALSLVAMAFLVMRVYPEFMVLLPSTWLAIWLVWGQIGPEYRGQPKPPLFPVGDE</sequence>
<keyword evidence="5" id="KW-1185">Reference proteome</keyword>
<feature type="transmembrane region" description="Helical" evidence="3">
    <location>
        <begin position="186"/>
        <end position="205"/>
    </location>
</feature>
<dbReference type="GO" id="GO:0016020">
    <property type="term" value="C:membrane"/>
    <property type="evidence" value="ECO:0007669"/>
    <property type="project" value="InterPro"/>
</dbReference>
<evidence type="ECO:0000256" key="2">
    <source>
        <dbReference type="RuleBase" id="RU003750"/>
    </source>
</evidence>
<keyword evidence="3" id="KW-1133">Transmembrane helix</keyword>
<proteinExistence type="inferred from homology"/>
<feature type="transmembrane region" description="Helical" evidence="3">
    <location>
        <begin position="134"/>
        <end position="154"/>
    </location>
</feature>
<protein>
    <submittedName>
        <fullName evidence="4">CDP-diacylglycerol---serine O-phosphatidyltransferase</fullName>
    </submittedName>
</protein>
<dbReference type="Gene3D" id="1.20.120.1760">
    <property type="match status" value="1"/>
</dbReference>
<dbReference type="Proteomes" id="UP000199400">
    <property type="component" value="Unassembled WGS sequence"/>
</dbReference>
<dbReference type="GO" id="GO:0016780">
    <property type="term" value="F:phosphotransferase activity, for other substituted phosphate groups"/>
    <property type="evidence" value="ECO:0007669"/>
    <property type="project" value="InterPro"/>
</dbReference>
<feature type="transmembrane region" description="Helical" evidence="3">
    <location>
        <begin position="69"/>
        <end position="89"/>
    </location>
</feature>
<dbReference type="OrthoDB" id="9777147at2"/>
<dbReference type="InterPro" id="IPR048254">
    <property type="entry name" value="CDP_ALCOHOL_P_TRANSF_CS"/>
</dbReference>
<dbReference type="EMBL" id="FOMX01000008">
    <property type="protein sequence ID" value="SFE07441.1"/>
    <property type="molecule type" value="Genomic_DNA"/>
</dbReference>
<dbReference type="PROSITE" id="PS51257">
    <property type="entry name" value="PROKAR_LIPOPROTEIN"/>
    <property type="match status" value="1"/>
</dbReference>
<accession>A0A1I1XJR2</accession>